<reference evidence="2 3" key="2">
    <citation type="submission" date="2018-12" db="EMBL/GenBank/DDBJ databases">
        <title>Simiduia agarivorans gen. nov., sp. nov., a marine, agarolytic bacterium isolated from shallow coastal water from Keelung, Taiwan.</title>
        <authorList>
            <person name="Shieh W.Y."/>
        </authorList>
    </citation>
    <scope>NUCLEOTIDE SEQUENCE [LARGE SCALE GENOMIC DNA]</scope>
    <source>
        <strain evidence="2 3">GTF-13</strain>
    </source>
</reference>
<accession>A0A3P3VTP4</accession>
<protein>
    <submittedName>
        <fullName evidence="2">Uncharacterized protein</fullName>
    </submittedName>
</protein>
<dbReference type="PANTHER" id="PTHR35936">
    <property type="entry name" value="MEMBRANE-BOUND LYTIC MUREIN TRANSGLYCOSYLASE F"/>
    <property type="match status" value="1"/>
</dbReference>
<organism evidence="2 3">
    <name type="scientific">Aestuariirhabdus litorea</name>
    <dbReference type="NCBI Taxonomy" id="2528527"/>
    <lineage>
        <taxon>Bacteria</taxon>
        <taxon>Pseudomonadati</taxon>
        <taxon>Pseudomonadota</taxon>
        <taxon>Gammaproteobacteria</taxon>
        <taxon>Oceanospirillales</taxon>
        <taxon>Aestuariirhabdaceae</taxon>
        <taxon>Aestuariirhabdus</taxon>
    </lineage>
</organism>
<evidence type="ECO:0000256" key="1">
    <source>
        <dbReference type="ARBA" id="ARBA00010333"/>
    </source>
</evidence>
<comment type="similarity">
    <text evidence="1">Belongs to the bacterial solute-binding protein 3 family.</text>
</comment>
<dbReference type="Proteomes" id="UP000280792">
    <property type="component" value="Unassembled WGS sequence"/>
</dbReference>
<dbReference type="Gene3D" id="3.40.190.10">
    <property type="entry name" value="Periplasmic binding protein-like II"/>
    <property type="match status" value="2"/>
</dbReference>
<dbReference type="SUPFAM" id="SSF53850">
    <property type="entry name" value="Periplasmic binding protein-like II"/>
    <property type="match status" value="1"/>
</dbReference>
<dbReference type="AlphaFoldDB" id="A0A3P3VTP4"/>
<evidence type="ECO:0000313" key="2">
    <source>
        <dbReference type="EMBL" id="RRJ84123.1"/>
    </source>
</evidence>
<comment type="caution">
    <text evidence="2">The sequence shown here is derived from an EMBL/GenBank/DDBJ whole genome shotgun (WGS) entry which is preliminary data.</text>
</comment>
<reference evidence="2 3" key="1">
    <citation type="submission" date="2018-08" db="EMBL/GenBank/DDBJ databases">
        <authorList>
            <person name="Khan S.A."/>
        </authorList>
    </citation>
    <scope>NUCLEOTIDE SEQUENCE [LARGE SCALE GENOMIC DNA]</scope>
    <source>
        <strain evidence="2 3">GTF-13</strain>
    </source>
</reference>
<dbReference type="PANTHER" id="PTHR35936:SF35">
    <property type="entry name" value="L-CYSTINE-BINDING PROTEIN TCYJ"/>
    <property type="match status" value="1"/>
</dbReference>
<sequence length="221" mass="24988">MVADTPMQMIAERVMTQVYERLNLALTPVPLPAKRALQAADSGQVDAELLRVADIVTRYTNLLRVPEPYLMMQAMAFSRAGFPPIRRWEDLKPYRVGVMRGVHYSAQATEGMDRLIANDMEQLFDLLQKGRVDLVVTAKLNGAIEMRQRSGPPLMMHPTPLYEAPMYHFMNRRHGALVDALSREIADLKASGQLQRWVDEAVVETAVELSATRTKAFVQHK</sequence>
<name>A0A3P3VTP4_9GAMM</name>
<evidence type="ECO:0000313" key="3">
    <source>
        <dbReference type="Proteomes" id="UP000280792"/>
    </source>
</evidence>
<keyword evidence="3" id="KW-1185">Reference proteome</keyword>
<dbReference type="EMBL" id="QWEZ01000001">
    <property type="protein sequence ID" value="RRJ84123.1"/>
    <property type="molecule type" value="Genomic_DNA"/>
</dbReference>
<proteinExistence type="inferred from homology"/>
<gene>
    <name evidence="2" type="ORF">D0544_03105</name>
</gene>